<dbReference type="Gene3D" id="3.40.390.10">
    <property type="entry name" value="Collagenase (Catalytic Domain)"/>
    <property type="match status" value="1"/>
</dbReference>
<keyword evidence="13" id="KW-1185">Reference proteome</keyword>
<proteinExistence type="inferred from homology"/>
<dbReference type="GO" id="GO:0016485">
    <property type="term" value="P:protein processing"/>
    <property type="evidence" value="ECO:0007669"/>
    <property type="project" value="TreeGrafter"/>
</dbReference>
<dbReference type="PROSITE" id="PS51885">
    <property type="entry name" value="NEPRILYSIN"/>
    <property type="match status" value="1"/>
</dbReference>
<dbReference type="EMBL" id="CADEPI010000012">
    <property type="protein sequence ID" value="CAB3363318.1"/>
    <property type="molecule type" value="Genomic_DNA"/>
</dbReference>
<keyword evidence="8" id="KW-0482">Metalloprotease</keyword>
<comment type="cofactor">
    <cofactor evidence="1">
        <name>Zn(2+)</name>
        <dbReference type="ChEBI" id="CHEBI:29105"/>
    </cofactor>
</comment>
<dbReference type="SUPFAM" id="SSF55486">
    <property type="entry name" value="Metalloproteases ('zincins'), catalytic domain"/>
    <property type="match status" value="1"/>
</dbReference>
<evidence type="ECO:0000259" key="11">
    <source>
        <dbReference type="Pfam" id="PF05649"/>
    </source>
</evidence>
<feature type="domain" description="Peptidase M13 N-terminal" evidence="11">
    <location>
        <begin position="104"/>
        <end position="493"/>
    </location>
</feature>
<evidence type="ECO:0000256" key="2">
    <source>
        <dbReference type="ARBA" id="ARBA00004401"/>
    </source>
</evidence>
<name>A0A8S1BXJ4_9INSE</name>
<organism evidence="12 13">
    <name type="scientific">Cloeon dipterum</name>
    <dbReference type="NCBI Taxonomy" id="197152"/>
    <lineage>
        <taxon>Eukaryota</taxon>
        <taxon>Metazoa</taxon>
        <taxon>Ecdysozoa</taxon>
        <taxon>Arthropoda</taxon>
        <taxon>Hexapoda</taxon>
        <taxon>Insecta</taxon>
        <taxon>Pterygota</taxon>
        <taxon>Palaeoptera</taxon>
        <taxon>Ephemeroptera</taxon>
        <taxon>Pisciforma</taxon>
        <taxon>Baetidae</taxon>
        <taxon>Cloeon</taxon>
    </lineage>
</organism>
<evidence type="ECO:0000256" key="6">
    <source>
        <dbReference type="ARBA" id="ARBA00022801"/>
    </source>
</evidence>
<keyword evidence="4" id="KW-0645">Protease</keyword>
<dbReference type="Pfam" id="PF05649">
    <property type="entry name" value="Peptidase_M13_N"/>
    <property type="match status" value="1"/>
</dbReference>
<dbReference type="PRINTS" id="PR00786">
    <property type="entry name" value="NEPRILYSIN"/>
</dbReference>
<dbReference type="OrthoDB" id="6475849at2759"/>
<evidence type="ECO:0000256" key="5">
    <source>
        <dbReference type="ARBA" id="ARBA00022723"/>
    </source>
</evidence>
<keyword evidence="7" id="KW-0862">Zinc</keyword>
<dbReference type="InterPro" id="IPR024079">
    <property type="entry name" value="MetalloPept_cat_dom_sf"/>
</dbReference>
<evidence type="ECO:0000256" key="4">
    <source>
        <dbReference type="ARBA" id="ARBA00022670"/>
    </source>
</evidence>
<dbReference type="InterPro" id="IPR000718">
    <property type="entry name" value="Peptidase_M13"/>
</dbReference>
<evidence type="ECO:0000313" key="12">
    <source>
        <dbReference type="EMBL" id="CAB3363318.1"/>
    </source>
</evidence>
<dbReference type="PANTHER" id="PTHR11733:SF224">
    <property type="entry name" value="NEPRILYSIN-2"/>
    <property type="match status" value="1"/>
</dbReference>
<dbReference type="AlphaFoldDB" id="A0A8S1BXJ4"/>
<evidence type="ECO:0000256" key="1">
    <source>
        <dbReference type="ARBA" id="ARBA00001947"/>
    </source>
</evidence>
<dbReference type="CDD" id="cd08662">
    <property type="entry name" value="M13"/>
    <property type="match status" value="1"/>
</dbReference>
<dbReference type="GO" id="GO:0004222">
    <property type="term" value="F:metalloendopeptidase activity"/>
    <property type="evidence" value="ECO:0007669"/>
    <property type="project" value="InterPro"/>
</dbReference>
<evidence type="ECO:0008006" key="14">
    <source>
        <dbReference type="Google" id="ProtNLM"/>
    </source>
</evidence>
<evidence type="ECO:0000256" key="7">
    <source>
        <dbReference type="ARBA" id="ARBA00022833"/>
    </source>
</evidence>
<sequence length="760" mass="86052">MGSTQHTARPSTSRRQRSCMGRQIFVLTTLTCLLSLGLGSALGAAAVYKQISKRAIGDNSEPRKTVVENEQSASNAPSGQLCLTPGCVQSAASVLKNMKLEVDPCDNFYDFACGTYVRDTPIPDDKTSVNGFNEISDKLQQQLRVAIDAPLVPDEPKPYKLVKNLYKACMNKSLIEERGIAPAKKMLKNLGGWPVLEGDDWDAGSFSWLQSVYKFREQGFSVDYFIDFSVGTDVKNSTRRIIDLDQASLGLSREYFIKGFEDKVVTAYYSYLVDLAVLYGAERSRAETEIKESVMFEMKLANISLPNEKRRNATKLYNPRTVEQLQKEYPSVPWLEYFNTILPKTVKVSNDETIIVSVPSYLKELEILLSQTPKRVQANYALTRAAAAMVSYLTEDVRKRQLKYYTVLSGKTERESRWKECVDMVTGSLSIAVGSQYVKKYFKEEAKKNSQEMVEDIRAEFIKILKTIDWMDDGTRASALEKAASMASHIAYPDELLDDNKITEFYDKLELNPDLYLESVINMTIFGTDFSFNRLRKPVNKTEWITHGRPAVVNAYYSSIENSIQFPAGILQGVFFSNDRPRYMNYGAIGFVIGHEITHGFDDQGRQFDKEGNLVDWWNPSTKEQYLKKAQCIIEQYGNYSVPEVGLKLNGVNTQGENIADNGGIKEAYYAYNAWVERNGVEGLLPGLNYTQRQMFWVSAANVWCSKYRPETMKLRILTGFHSPGQFRVNGPMSNLPEFARDFNCPLGSKMNPEHKCAVW</sequence>
<dbReference type="Pfam" id="PF01431">
    <property type="entry name" value="Peptidase_M13"/>
    <property type="match status" value="1"/>
</dbReference>
<dbReference type="Gene3D" id="1.10.1380.10">
    <property type="entry name" value="Neutral endopeptidase , domain2"/>
    <property type="match status" value="1"/>
</dbReference>
<dbReference type="InterPro" id="IPR008753">
    <property type="entry name" value="Peptidase_M13_N"/>
</dbReference>
<keyword evidence="6" id="KW-0378">Hydrolase</keyword>
<dbReference type="PANTHER" id="PTHR11733">
    <property type="entry name" value="ZINC METALLOPROTEASE FAMILY M13 NEPRILYSIN-RELATED"/>
    <property type="match status" value="1"/>
</dbReference>
<evidence type="ECO:0000259" key="10">
    <source>
        <dbReference type="Pfam" id="PF01431"/>
    </source>
</evidence>
<comment type="subcellular location">
    <subcellularLocation>
        <location evidence="2">Cell membrane</location>
        <topology evidence="2">Single-pass type II membrane protein</topology>
    </subcellularLocation>
</comment>
<evidence type="ECO:0000256" key="3">
    <source>
        <dbReference type="ARBA" id="ARBA00007357"/>
    </source>
</evidence>
<gene>
    <name evidence="12" type="ORF">CLODIP_2_CD02185</name>
</gene>
<dbReference type="GO" id="GO:0046872">
    <property type="term" value="F:metal ion binding"/>
    <property type="evidence" value="ECO:0007669"/>
    <property type="project" value="UniProtKB-KW"/>
</dbReference>
<reference evidence="12 13" key="1">
    <citation type="submission" date="2020-04" db="EMBL/GenBank/DDBJ databases">
        <authorList>
            <person name="Alioto T."/>
            <person name="Alioto T."/>
            <person name="Gomez Garrido J."/>
        </authorList>
    </citation>
    <scope>NUCLEOTIDE SEQUENCE [LARGE SCALE GENOMIC DNA]</scope>
</reference>
<comment type="similarity">
    <text evidence="3">Belongs to the peptidase M13 family.</text>
</comment>
<dbReference type="InterPro" id="IPR042089">
    <property type="entry name" value="Peptidase_M13_dom_2"/>
</dbReference>
<evidence type="ECO:0000256" key="9">
    <source>
        <dbReference type="SAM" id="MobiDB-lite"/>
    </source>
</evidence>
<feature type="compositionally biased region" description="Polar residues" evidence="9">
    <location>
        <begin position="68"/>
        <end position="78"/>
    </location>
</feature>
<dbReference type="GO" id="GO:0005886">
    <property type="term" value="C:plasma membrane"/>
    <property type="evidence" value="ECO:0007669"/>
    <property type="project" value="UniProtKB-SubCell"/>
</dbReference>
<evidence type="ECO:0000256" key="8">
    <source>
        <dbReference type="ARBA" id="ARBA00023049"/>
    </source>
</evidence>
<feature type="region of interest" description="Disordered" evidence="9">
    <location>
        <begin position="59"/>
        <end position="78"/>
    </location>
</feature>
<protein>
    <recommendedName>
        <fullName evidence="14">Neprilysin-2</fullName>
    </recommendedName>
</protein>
<dbReference type="InterPro" id="IPR018497">
    <property type="entry name" value="Peptidase_M13_C"/>
</dbReference>
<feature type="domain" description="Peptidase M13 C-terminal" evidence="10">
    <location>
        <begin position="554"/>
        <end position="759"/>
    </location>
</feature>
<comment type="caution">
    <text evidence="12">The sequence shown here is derived from an EMBL/GenBank/DDBJ whole genome shotgun (WGS) entry which is preliminary data.</text>
</comment>
<evidence type="ECO:0000313" key="13">
    <source>
        <dbReference type="Proteomes" id="UP000494165"/>
    </source>
</evidence>
<accession>A0A8S1BXJ4</accession>
<dbReference type="Proteomes" id="UP000494165">
    <property type="component" value="Unassembled WGS sequence"/>
</dbReference>
<keyword evidence="5" id="KW-0479">Metal-binding</keyword>